<dbReference type="GO" id="GO:0009330">
    <property type="term" value="C:DNA topoisomerase type II (double strand cut, ATP-hydrolyzing) complex"/>
    <property type="evidence" value="ECO:0007669"/>
    <property type="project" value="TreeGrafter"/>
</dbReference>
<dbReference type="InterPro" id="IPR006691">
    <property type="entry name" value="GyrA/parC_rep"/>
</dbReference>
<dbReference type="KEGG" id="tsv:DSM104635_02162"/>
<feature type="site" description="Transition state stabilizer" evidence="7">
    <location>
        <position position="128"/>
    </location>
</feature>
<keyword evidence="4 7" id="KW-0238">DNA-binding</keyword>
<dbReference type="GO" id="GO:0005737">
    <property type="term" value="C:cytoplasm"/>
    <property type="evidence" value="ECO:0007669"/>
    <property type="project" value="TreeGrafter"/>
</dbReference>
<dbReference type="GO" id="GO:0007059">
    <property type="term" value="P:chromosome segregation"/>
    <property type="evidence" value="ECO:0007669"/>
    <property type="project" value="UniProtKB-UniRule"/>
</dbReference>
<comment type="subunit">
    <text evidence="7">Heterotetramer composed of ParC and ParE.</text>
</comment>
<evidence type="ECO:0000256" key="8">
    <source>
        <dbReference type="PROSITE-ProRule" id="PRU01384"/>
    </source>
</evidence>
<evidence type="ECO:0000313" key="11">
    <source>
        <dbReference type="EMBL" id="QGZ95313.1"/>
    </source>
</evidence>
<dbReference type="FunFam" id="1.10.268.10:FF:000001">
    <property type="entry name" value="DNA gyrase subunit A"/>
    <property type="match status" value="1"/>
</dbReference>
<comment type="subcellular location">
    <subcellularLocation>
        <location evidence="7">Cell membrane</location>
        <topology evidence="7">Peripheral membrane protein</topology>
    </subcellularLocation>
</comment>
<dbReference type="EC" id="5.6.2.2" evidence="7"/>
<dbReference type="Gene3D" id="2.120.10.90">
    <property type="entry name" value="DNA gyrase/topoisomerase IV, subunit A, C-terminal"/>
    <property type="match status" value="1"/>
</dbReference>
<accession>A0A6I6MVY1</accession>
<dbReference type="PANTHER" id="PTHR43493">
    <property type="entry name" value="DNA GYRASE/TOPOISOMERASE SUBUNIT A"/>
    <property type="match status" value="1"/>
</dbReference>
<keyword evidence="5 7" id="KW-0472">Membrane</keyword>
<evidence type="ECO:0000256" key="7">
    <source>
        <dbReference type="HAMAP-Rule" id="MF_00936"/>
    </source>
</evidence>
<reference evidence="12" key="1">
    <citation type="submission" date="2019-12" db="EMBL/GenBank/DDBJ databases">
        <title>Complete genome of Terracaulis silvestris 0127_4.</title>
        <authorList>
            <person name="Vieira S."/>
            <person name="Riedel T."/>
            <person name="Sproer C."/>
            <person name="Pascual J."/>
            <person name="Boedeker C."/>
            <person name="Overmann J."/>
        </authorList>
    </citation>
    <scope>NUCLEOTIDE SEQUENCE [LARGE SCALE GENOMIC DNA]</scope>
    <source>
        <strain evidence="12">0127_4</strain>
    </source>
</reference>
<evidence type="ECO:0000256" key="3">
    <source>
        <dbReference type="ARBA" id="ARBA00023029"/>
    </source>
</evidence>
<dbReference type="SUPFAM" id="SSF101904">
    <property type="entry name" value="GyrA/ParC C-terminal domain-like"/>
    <property type="match status" value="1"/>
</dbReference>
<organism evidence="11 12">
    <name type="scientific">Terricaulis silvestris</name>
    <dbReference type="NCBI Taxonomy" id="2686094"/>
    <lineage>
        <taxon>Bacteria</taxon>
        <taxon>Pseudomonadati</taxon>
        <taxon>Pseudomonadota</taxon>
        <taxon>Alphaproteobacteria</taxon>
        <taxon>Caulobacterales</taxon>
        <taxon>Caulobacteraceae</taxon>
        <taxon>Terricaulis</taxon>
    </lineage>
</organism>
<dbReference type="InterPro" id="IPR002205">
    <property type="entry name" value="Topo_IIA_dom_A"/>
</dbReference>
<keyword evidence="9" id="KW-0175">Coiled coil</keyword>
<feature type="site" description="Interaction with DNA" evidence="7">
    <location>
        <position position="87"/>
    </location>
</feature>
<feature type="active site" description="O-(5'-phospho-DNA)-tyrosine intermediate" evidence="7 8">
    <location>
        <position position="129"/>
    </location>
</feature>
<evidence type="ECO:0000256" key="1">
    <source>
        <dbReference type="ARBA" id="ARBA00000185"/>
    </source>
</evidence>
<name>A0A6I6MVY1_9CAUL</name>
<dbReference type="SMART" id="SM00434">
    <property type="entry name" value="TOP4c"/>
    <property type="match status" value="1"/>
</dbReference>
<keyword evidence="2 7" id="KW-1003">Cell membrane</keyword>
<dbReference type="Pfam" id="PF00521">
    <property type="entry name" value="DNA_topoisoIV"/>
    <property type="match status" value="1"/>
</dbReference>
<feature type="domain" description="Topo IIA-type catalytic" evidence="10">
    <location>
        <begin position="41"/>
        <end position="512"/>
    </location>
</feature>
<proteinExistence type="inferred from homology"/>
<comment type="function">
    <text evidence="7">Topoisomerase IV is essential for chromosome segregation. It relaxes supercoiled DNA. Performs the decatenation events required during the replication of a circular DNA molecule.</text>
</comment>
<evidence type="ECO:0000259" key="10">
    <source>
        <dbReference type="PROSITE" id="PS52040"/>
    </source>
</evidence>
<dbReference type="AlphaFoldDB" id="A0A6I6MVY1"/>
<gene>
    <name evidence="7 11" type="primary">parC</name>
    <name evidence="11" type="ORF">DSM104635_02162</name>
</gene>
<dbReference type="GO" id="GO:0003677">
    <property type="term" value="F:DNA binding"/>
    <property type="evidence" value="ECO:0007669"/>
    <property type="project" value="UniProtKB-UniRule"/>
</dbReference>
<dbReference type="Proteomes" id="UP000431269">
    <property type="component" value="Chromosome"/>
</dbReference>
<evidence type="ECO:0000313" key="12">
    <source>
        <dbReference type="Proteomes" id="UP000431269"/>
    </source>
</evidence>
<dbReference type="NCBIfam" id="TIGR01062">
    <property type="entry name" value="parC_Gneg"/>
    <property type="match status" value="1"/>
</dbReference>
<feature type="site" description="Interaction with DNA" evidence="7">
    <location>
        <position position="85"/>
    </location>
</feature>
<dbReference type="Gene3D" id="1.10.268.10">
    <property type="entry name" value="Topoisomerase, domain 3"/>
    <property type="match status" value="1"/>
</dbReference>
<comment type="similarity">
    <text evidence="7">Belongs to the type II topoisomerase GyrA/ParC subunit family. ParC type 1 subfamily.</text>
</comment>
<dbReference type="InterPro" id="IPR013760">
    <property type="entry name" value="Topo_IIA-like_dom_sf"/>
</dbReference>
<dbReference type="Gene3D" id="3.90.199.10">
    <property type="entry name" value="Topoisomerase II, domain 5"/>
    <property type="match status" value="1"/>
</dbReference>
<dbReference type="InterPro" id="IPR013758">
    <property type="entry name" value="Topo_IIA_A/C_ab"/>
</dbReference>
<protein>
    <recommendedName>
        <fullName evidence="7">DNA topoisomerase 4 subunit A</fullName>
        <ecNumber evidence="7">5.6.2.2</ecNumber>
    </recommendedName>
    <alternativeName>
        <fullName evidence="7">Topoisomerase IV subunit A</fullName>
    </alternativeName>
</protein>
<dbReference type="PROSITE" id="PS52040">
    <property type="entry name" value="TOPO_IIA"/>
    <property type="match status" value="1"/>
</dbReference>
<evidence type="ECO:0000256" key="6">
    <source>
        <dbReference type="ARBA" id="ARBA00023235"/>
    </source>
</evidence>
<dbReference type="FunFam" id="3.90.199.10:FF:000001">
    <property type="entry name" value="DNA gyrase subunit A"/>
    <property type="match status" value="1"/>
</dbReference>
<evidence type="ECO:0000256" key="4">
    <source>
        <dbReference type="ARBA" id="ARBA00023125"/>
    </source>
</evidence>
<dbReference type="InterPro" id="IPR013757">
    <property type="entry name" value="Topo_IIA_A_a_sf"/>
</dbReference>
<keyword evidence="6 7" id="KW-0413">Isomerase</keyword>
<dbReference type="GO" id="GO:0006265">
    <property type="term" value="P:DNA topological change"/>
    <property type="evidence" value="ECO:0007669"/>
    <property type="project" value="UniProtKB-UniRule"/>
</dbReference>
<comment type="catalytic activity">
    <reaction evidence="1 7 8">
        <text>ATP-dependent breakage, passage and rejoining of double-stranded DNA.</text>
        <dbReference type="EC" id="5.6.2.2"/>
    </reaction>
</comment>
<evidence type="ECO:0000256" key="2">
    <source>
        <dbReference type="ARBA" id="ARBA00022475"/>
    </source>
</evidence>
<dbReference type="InterPro" id="IPR050220">
    <property type="entry name" value="Type_II_DNA_Topoisomerases"/>
</dbReference>
<dbReference type="GO" id="GO:0005524">
    <property type="term" value="F:ATP binding"/>
    <property type="evidence" value="ECO:0007669"/>
    <property type="project" value="InterPro"/>
</dbReference>
<dbReference type="Gene3D" id="3.30.1360.40">
    <property type="match status" value="1"/>
</dbReference>
<dbReference type="SUPFAM" id="SSF56719">
    <property type="entry name" value="Type II DNA topoisomerase"/>
    <property type="match status" value="1"/>
</dbReference>
<sequence>MADDITRSPEEGGRIIDEPIGEALAKRYLAYALSTITSRALPDVRDGLKPVHRRVLYAMRRLNLTADAQFRKSAKVVGDVMGDFHPHGDQSIYDALVRLAQDFNSRYPLIDGQGNFGNIDGDNPAAMRYTESRMTKAAEALLEGIDEDAVDFRPSYDGSKEEPVVLPAAFPNLLANGSSGIAVGMATNIPPHNVAELIDGCLLLIENAKATTDDLLKVIPGPDFPTGGIVVESPEAIREAYETGRGGFRVRARWHTEDLGRGMWRIVVTEIPHLVQKSKLVEALAATIEDKKAPLLGDVRDESAEEMRLVLEPKARTVEPAVLMESLFKLTALETRISLNMNVLDAQGAPRVMGLKEVLRAFLDHRRDVLQRRTAHRLEKIAARLDVLAGLLIVFLNLDEVIRIIRNEDDPKAKLIARFRLNDVQAEAILNTRLRQLRKLEEMEIRREDAALREEQKELQGLLEDTRKQWRKVAGELKETRKLFDPKTSLGKRRTELGEAAAVSAEIDLEAFVTREPVTVVLSEKGWIRALKGHVADLTEIKFKEGDGAQHIVQCQTTDKLLLFASDGRAFTLDAHKLPGGRGHGEPVRLTIEMGDIDEAVALFVYEEGAKRVVASHEGYGFVVPESEMLATKRSGKQVLNGRAMQAAKVIGDQVAVIGERKKMLIFPLSDLPEMTRGKGVKLQGYHDRGLADVKVFEKDEGLTWEDGAGRVRQVPEWKDYRGKRGGAGKVAPKGFSRSGRFSDVIG</sequence>
<dbReference type="GO" id="GO:0019897">
    <property type="term" value="C:extrinsic component of plasma membrane"/>
    <property type="evidence" value="ECO:0007669"/>
    <property type="project" value="UniProtKB-UniRule"/>
</dbReference>
<evidence type="ECO:0000256" key="5">
    <source>
        <dbReference type="ARBA" id="ARBA00023136"/>
    </source>
</evidence>
<dbReference type="GO" id="GO:0003918">
    <property type="term" value="F:DNA topoisomerase type II (double strand cut, ATP-hydrolyzing) activity"/>
    <property type="evidence" value="ECO:0007669"/>
    <property type="project" value="UniProtKB-UniRule"/>
</dbReference>
<dbReference type="Pfam" id="PF03989">
    <property type="entry name" value="DNA_gyraseA_C"/>
    <property type="match status" value="2"/>
</dbReference>
<dbReference type="RefSeq" id="WP_158766183.1">
    <property type="nucleotide sequence ID" value="NZ_CP047045.1"/>
</dbReference>
<feature type="coiled-coil region" evidence="9">
    <location>
        <begin position="438"/>
        <end position="465"/>
    </location>
</feature>
<keyword evidence="3 7" id="KW-0799">Topoisomerase</keyword>
<dbReference type="InterPro" id="IPR035516">
    <property type="entry name" value="Gyrase/topoIV_suA_C"/>
</dbReference>
<keyword evidence="12" id="KW-1185">Reference proteome</keyword>
<feature type="site" description="Interaction with DNA" evidence="7">
    <location>
        <position position="49"/>
    </location>
</feature>
<dbReference type="InterPro" id="IPR005742">
    <property type="entry name" value="TopoIV_A_Gneg"/>
</dbReference>
<dbReference type="NCBIfam" id="NF004044">
    <property type="entry name" value="PRK05561.1"/>
    <property type="match status" value="1"/>
</dbReference>
<dbReference type="CDD" id="cd00187">
    <property type="entry name" value="TOP4c"/>
    <property type="match status" value="1"/>
</dbReference>
<dbReference type="PANTHER" id="PTHR43493:SF1">
    <property type="entry name" value="DNA TOPOISOMERASE 4 SUBUNIT A"/>
    <property type="match status" value="1"/>
</dbReference>
<dbReference type="GO" id="GO:0005694">
    <property type="term" value="C:chromosome"/>
    <property type="evidence" value="ECO:0007669"/>
    <property type="project" value="InterPro"/>
</dbReference>
<evidence type="ECO:0000256" key="9">
    <source>
        <dbReference type="SAM" id="Coils"/>
    </source>
</evidence>
<dbReference type="EMBL" id="CP047045">
    <property type="protein sequence ID" value="QGZ95313.1"/>
    <property type="molecule type" value="Genomic_DNA"/>
</dbReference>
<dbReference type="HAMAP" id="MF_00936">
    <property type="entry name" value="ParC_type1"/>
    <property type="match status" value="1"/>
</dbReference>